<evidence type="ECO:0000256" key="3">
    <source>
        <dbReference type="ARBA" id="ARBA00022833"/>
    </source>
</evidence>
<feature type="domain" description="PHD-type" evidence="6">
    <location>
        <begin position="13"/>
        <end position="70"/>
    </location>
</feature>
<dbReference type="PROSITE" id="PS50016">
    <property type="entry name" value="ZF_PHD_2"/>
    <property type="match status" value="1"/>
</dbReference>
<evidence type="ECO:0000256" key="1">
    <source>
        <dbReference type="ARBA" id="ARBA00022723"/>
    </source>
</evidence>
<keyword evidence="2 4" id="KW-0863">Zinc-finger</keyword>
<dbReference type="EMBL" id="JBJQND010000001">
    <property type="protein sequence ID" value="KAL3888048.1"/>
    <property type="molecule type" value="Genomic_DNA"/>
</dbReference>
<gene>
    <name evidence="7" type="ORF">ACJMK2_000431</name>
</gene>
<proteinExistence type="predicted"/>
<reference evidence="7 8" key="1">
    <citation type="submission" date="2024-11" db="EMBL/GenBank/DDBJ databases">
        <title>Chromosome-level genome assembly of the freshwater bivalve Anodonta woodiana.</title>
        <authorList>
            <person name="Chen X."/>
        </authorList>
    </citation>
    <scope>NUCLEOTIDE SEQUENCE [LARGE SCALE GENOMIC DNA]</scope>
    <source>
        <strain evidence="7">MN2024</strain>
        <tissue evidence="7">Gills</tissue>
    </source>
</reference>
<comment type="caution">
    <text evidence="7">The sequence shown here is derived from an EMBL/GenBank/DDBJ whole genome shotgun (WGS) entry which is preliminary data.</text>
</comment>
<sequence length="191" mass="20782">GVEINPGPKTNTRYPCGVCSKEVNDIGGRPIACNVCDTWSHKNCLGMDTYDFDQYANSSAPWYCNTCQSTNQSDILYDIPVIASSSIGSSYSSVFDSSHLSTPSKSFLSRELPGNSSGSSSSIGSPTMASSPKTKRTTEQVSTTKNFIRILSINFKSIRKKVLNIEVLIKTTNPDIILGTETWLTEEVNTT</sequence>
<keyword evidence="8" id="KW-1185">Reference proteome</keyword>
<feature type="compositionally biased region" description="Low complexity" evidence="5">
    <location>
        <begin position="109"/>
        <end position="132"/>
    </location>
</feature>
<protein>
    <recommendedName>
        <fullName evidence="6">PHD-type domain-containing protein</fullName>
    </recommendedName>
</protein>
<evidence type="ECO:0000259" key="6">
    <source>
        <dbReference type="PROSITE" id="PS50016"/>
    </source>
</evidence>
<dbReference type="InterPro" id="IPR011011">
    <property type="entry name" value="Znf_FYVE_PHD"/>
</dbReference>
<dbReference type="InterPro" id="IPR019787">
    <property type="entry name" value="Znf_PHD-finger"/>
</dbReference>
<dbReference type="InterPro" id="IPR001965">
    <property type="entry name" value="Znf_PHD"/>
</dbReference>
<keyword evidence="3" id="KW-0862">Zinc</keyword>
<dbReference type="SMART" id="SM00249">
    <property type="entry name" value="PHD"/>
    <property type="match status" value="1"/>
</dbReference>
<evidence type="ECO:0000256" key="4">
    <source>
        <dbReference type="PROSITE-ProRule" id="PRU00146"/>
    </source>
</evidence>
<feature type="region of interest" description="Disordered" evidence="5">
    <location>
        <begin position="106"/>
        <end position="140"/>
    </location>
</feature>
<name>A0ABD3XRK1_SINWO</name>
<evidence type="ECO:0000256" key="2">
    <source>
        <dbReference type="ARBA" id="ARBA00022771"/>
    </source>
</evidence>
<dbReference type="GO" id="GO:0008270">
    <property type="term" value="F:zinc ion binding"/>
    <property type="evidence" value="ECO:0007669"/>
    <property type="project" value="UniProtKB-KW"/>
</dbReference>
<dbReference type="Gene3D" id="3.30.40.10">
    <property type="entry name" value="Zinc/RING finger domain, C3HC4 (zinc finger)"/>
    <property type="match status" value="1"/>
</dbReference>
<feature type="non-terminal residue" evidence="7">
    <location>
        <position position="1"/>
    </location>
</feature>
<evidence type="ECO:0000313" key="7">
    <source>
        <dbReference type="EMBL" id="KAL3888048.1"/>
    </source>
</evidence>
<dbReference type="Proteomes" id="UP001634394">
    <property type="component" value="Unassembled WGS sequence"/>
</dbReference>
<keyword evidence="1" id="KW-0479">Metal-binding</keyword>
<accession>A0ABD3XRK1</accession>
<evidence type="ECO:0000313" key="8">
    <source>
        <dbReference type="Proteomes" id="UP001634394"/>
    </source>
</evidence>
<dbReference type="AlphaFoldDB" id="A0ABD3XRK1"/>
<dbReference type="Pfam" id="PF00628">
    <property type="entry name" value="PHD"/>
    <property type="match status" value="1"/>
</dbReference>
<evidence type="ECO:0000256" key="5">
    <source>
        <dbReference type="SAM" id="MobiDB-lite"/>
    </source>
</evidence>
<organism evidence="7 8">
    <name type="scientific">Sinanodonta woodiana</name>
    <name type="common">Chinese pond mussel</name>
    <name type="synonym">Anodonta woodiana</name>
    <dbReference type="NCBI Taxonomy" id="1069815"/>
    <lineage>
        <taxon>Eukaryota</taxon>
        <taxon>Metazoa</taxon>
        <taxon>Spiralia</taxon>
        <taxon>Lophotrochozoa</taxon>
        <taxon>Mollusca</taxon>
        <taxon>Bivalvia</taxon>
        <taxon>Autobranchia</taxon>
        <taxon>Heteroconchia</taxon>
        <taxon>Palaeoheterodonta</taxon>
        <taxon>Unionida</taxon>
        <taxon>Unionoidea</taxon>
        <taxon>Unionidae</taxon>
        <taxon>Unioninae</taxon>
        <taxon>Sinanodonta</taxon>
    </lineage>
</organism>
<dbReference type="InterPro" id="IPR013083">
    <property type="entry name" value="Znf_RING/FYVE/PHD"/>
</dbReference>
<dbReference type="SUPFAM" id="SSF57903">
    <property type="entry name" value="FYVE/PHD zinc finger"/>
    <property type="match status" value="1"/>
</dbReference>